<sequence length="381" mass="42491">MAKSKKNSRKNRENLYEDEYSEYSSRRNKRNQKKSKSILGVIGKSIVIVLLLAILSGMVYFVKGLMDTNNFLNNSYQPRKSSSIENDKIDVQKDPISVLILGLDDNSERELGSARTDSMLLLTINPKDELVNIVSIPRDTYTDIVSDSFTGKDKINAAFSYGGIDSTIDSVEKLLNIPINYYATADFKAFEDIVDALGGVEIDVPFTLTEQNAQGKKVVDLKEGRHNLSGEEALAFSRTRYIDNDIERGKRQQQVLTAIAQKAMDIGTIAKYKSILDALDGHITTDMPSNKILSIAQSGLTKNYKFESYAFSWMSYDYAPYGESVSMVGLHQDSLDYISHKLRVSLGLDATDERDVAGYEFETNGIVAPQTFPQDGMAIIN</sequence>
<evidence type="ECO:0000259" key="4">
    <source>
        <dbReference type="Pfam" id="PF03816"/>
    </source>
</evidence>
<dbReference type="Proteomes" id="UP000288197">
    <property type="component" value="Unassembled WGS sequence"/>
</dbReference>
<accession>A0A369AZP8</accession>
<dbReference type="GeneID" id="63146307"/>
<dbReference type="PANTHER" id="PTHR33392:SF3">
    <property type="entry name" value="POLYISOPRENYL-TEICHOIC ACID--PEPTIDOGLYCAN TEICHOIC ACID TRANSFERASE TAGT"/>
    <property type="match status" value="1"/>
</dbReference>
<keyword evidence="3" id="KW-0472">Membrane</keyword>
<name>A0A369AZP8_9ENTE</name>
<dbReference type="EMBL" id="NGJX01000005">
    <property type="protein sequence ID" value="RSU02239.1"/>
    <property type="molecule type" value="Genomic_DNA"/>
</dbReference>
<evidence type="ECO:0000313" key="5">
    <source>
        <dbReference type="EMBL" id="RSU02239.1"/>
    </source>
</evidence>
<dbReference type="RefSeq" id="WP_114289558.1">
    <property type="nucleotide sequence ID" value="NZ_CP081459.1"/>
</dbReference>
<organism evidence="5 6">
    <name type="scientific">Vagococcus fluvialis</name>
    <dbReference type="NCBI Taxonomy" id="2738"/>
    <lineage>
        <taxon>Bacteria</taxon>
        <taxon>Bacillati</taxon>
        <taxon>Bacillota</taxon>
        <taxon>Bacilli</taxon>
        <taxon>Lactobacillales</taxon>
        <taxon>Enterococcaceae</taxon>
        <taxon>Vagococcus</taxon>
    </lineage>
</organism>
<gene>
    <name evidence="5" type="ORF">CBF32_06540</name>
</gene>
<dbReference type="Pfam" id="PF03816">
    <property type="entry name" value="LytR_cpsA_psr"/>
    <property type="match status" value="1"/>
</dbReference>
<evidence type="ECO:0000313" key="6">
    <source>
        <dbReference type="Proteomes" id="UP000288197"/>
    </source>
</evidence>
<evidence type="ECO:0000256" key="1">
    <source>
        <dbReference type="ARBA" id="ARBA00006068"/>
    </source>
</evidence>
<comment type="caution">
    <text evidence="5">The sequence shown here is derived from an EMBL/GenBank/DDBJ whole genome shotgun (WGS) entry which is preliminary data.</text>
</comment>
<comment type="similarity">
    <text evidence="1">Belongs to the LytR/CpsA/Psr (LCP) family.</text>
</comment>
<keyword evidence="6" id="KW-1185">Reference proteome</keyword>
<dbReference type="AlphaFoldDB" id="A0A369AZP8"/>
<feature type="region of interest" description="Disordered" evidence="2">
    <location>
        <begin position="1"/>
        <end position="29"/>
    </location>
</feature>
<dbReference type="InterPro" id="IPR004474">
    <property type="entry name" value="LytR_CpsA_psr"/>
</dbReference>
<dbReference type="InterPro" id="IPR050922">
    <property type="entry name" value="LytR/CpsA/Psr_CW_biosynth"/>
</dbReference>
<reference evidence="5 6" key="1">
    <citation type="submission" date="2017-05" db="EMBL/GenBank/DDBJ databases">
        <title>Vagococcus spp. assemblies.</title>
        <authorList>
            <person name="Gulvik C.A."/>
        </authorList>
    </citation>
    <scope>NUCLEOTIDE SEQUENCE [LARGE SCALE GENOMIC DNA]</scope>
    <source>
        <strain evidence="5 6">NCFB 2497</strain>
    </source>
</reference>
<protein>
    <recommendedName>
        <fullName evidence="4">Cell envelope-related transcriptional attenuator domain-containing protein</fullName>
    </recommendedName>
</protein>
<dbReference type="Gene3D" id="3.40.630.190">
    <property type="entry name" value="LCP protein"/>
    <property type="match status" value="1"/>
</dbReference>
<keyword evidence="3" id="KW-1133">Transmembrane helix</keyword>
<dbReference type="OrthoDB" id="27330at2"/>
<evidence type="ECO:0000256" key="3">
    <source>
        <dbReference type="SAM" id="Phobius"/>
    </source>
</evidence>
<keyword evidence="3" id="KW-0812">Transmembrane</keyword>
<feature type="transmembrane region" description="Helical" evidence="3">
    <location>
        <begin position="37"/>
        <end position="62"/>
    </location>
</feature>
<dbReference type="PANTHER" id="PTHR33392">
    <property type="entry name" value="POLYISOPRENYL-TEICHOIC ACID--PEPTIDOGLYCAN TEICHOIC ACID TRANSFERASE TAGU"/>
    <property type="match status" value="1"/>
</dbReference>
<feature type="domain" description="Cell envelope-related transcriptional attenuator" evidence="4">
    <location>
        <begin position="115"/>
        <end position="263"/>
    </location>
</feature>
<proteinExistence type="inferred from homology"/>
<dbReference type="NCBIfam" id="TIGR00350">
    <property type="entry name" value="lytR_cpsA_psr"/>
    <property type="match status" value="1"/>
</dbReference>
<evidence type="ECO:0000256" key="2">
    <source>
        <dbReference type="SAM" id="MobiDB-lite"/>
    </source>
</evidence>